<name>A0A6A5S6E4_9PLEO</name>
<feature type="domain" description="RNase III" evidence="1">
    <location>
        <begin position="1"/>
        <end position="54"/>
    </location>
</feature>
<evidence type="ECO:0000313" key="3">
    <source>
        <dbReference type="Proteomes" id="UP000800038"/>
    </source>
</evidence>
<dbReference type="SUPFAM" id="SSF69065">
    <property type="entry name" value="RNase III domain-like"/>
    <property type="match status" value="1"/>
</dbReference>
<dbReference type="GO" id="GO:0006396">
    <property type="term" value="P:RNA processing"/>
    <property type="evidence" value="ECO:0007669"/>
    <property type="project" value="InterPro"/>
</dbReference>
<dbReference type="InterPro" id="IPR000999">
    <property type="entry name" value="RNase_III_dom"/>
</dbReference>
<dbReference type="EMBL" id="ML976284">
    <property type="protein sequence ID" value="KAF1935329.1"/>
    <property type="molecule type" value="Genomic_DNA"/>
</dbReference>
<sequence>MRNALVSNVSLGPRGFRLGLDAFIIRNDGCGAISIMMMAKTFEAIVGAVYIDTGDNALKSVHDVLELTGFFEYPLLMVTFCDSPHLDLINIQMITNVRTAILHAGADLRACTVVTIA</sequence>
<protein>
    <recommendedName>
        <fullName evidence="1">RNase III domain-containing protein</fullName>
    </recommendedName>
</protein>
<keyword evidence="3" id="KW-1185">Reference proteome</keyword>
<evidence type="ECO:0000259" key="1">
    <source>
        <dbReference type="PROSITE" id="PS50142"/>
    </source>
</evidence>
<dbReference type="InterPro" id="IPR036389">
    <property type="entry name" value="RNase_III_sf"/>
</dbReference>
<reference evidence="2" key="1">
    <citation type="journal article" date="2020" name="Stud. Mycol.">
        <title>101 Dothideomycetes genomes: a test case for predicting lifestyles and emergence of pathogens.</title>
        <authorList>
            <person name="Haridas S."/>
            <person name="Albert R."/>
            <person name="Binder M."/>
            <person name="Bloem J."/>
            <person name="Labutti K."/>
            <person name="Salamov A."/>
            <person name="Andreopoulos B."/>
            <person name="Baker S."/>
            <person name="Barry K."/>
            <person name="Bills G."/>
            <person name="Bluhm B."/>
            <person name="Cannon C."/>
            <person name="Castanera R."/>
            <person name="Culley D."/>
            <person name="Daum C."/>
            <person name="Ezra D."/>
            <person name="Gonzalez J."/>
            <person name="Henrissat B."/>
            <person name="Kuo A."/>
            <person name="Liang C."/>
            <person name="Lipzen A."/>
            <person name="Lutzoni F."/>
            <person name="Magnuson J."/>
            <person name="Mondo S."/>
            <person name="Nolan M."/>
            <person name="Ohm R."/>
            <person name="Pangilinan J."/>
            <person name="Park H.-J."/>
            <person name="Ramirez L."/>
            <person name="Alfaro M."/>
            <person name="Sun H."/>
            <person name="Tritt A."/>
            <person name="Yoshinaga Y."/>
            <person name="Zwiers L.-H."/>
            <person name="Turgeon B."/>
            <person name="Goodwin S."/>
            <person name="Spatafora J."/>
            <person name="Crous P."/>
            <person name="Grigoriev I."/>
        </authorList>
    </citation>
    <scope>NUCLEOTIDE SEQUENCE</scope>
    <source>
        <strain evidence="2">CBS 161.51</strain>
    </source>
</reference>
<accession>A0A6A5S6E4</accession>
<dbReference type="Proteomes" id="UP000800038">
    <property type="component" value="Unassembled WGS sequence"/>
</dbReference>
<dbReference type="OrthoDB" id="67027at2759"/>
<dbReference type="PROSITE" id="PS50142">
    <property type="entry name" value="RNASE_3_2"/>
    <property type="match status" value="1"/>
</dbReference>
<gene>
    <name evidence="2" type="ORF">EJ02DRAFT_132375</name>
</gene>
<dbReference type="GO" id="GO:0004525">
    <property type="term" value="F:ribonuclease III activity"/>
    <property type="evidence" value="ECO:0007669"/>
    <property type="project" value="InterPro"/>
</dbReference>
<proteinExistence type="predicted"/>
<organism evidence="2 3">
    <name type="scientific">Clathrospora elynae</name>
    <dbReference type="NCBI Taxonomy" id="706981"/>
    <lineage>
        <taxon>Eukaryota</taxon>
        <taxon>Fungi</taxon>
        <taxon>Dikarya</taxon>
        <taxon>Ascomycota</taxon>
        <taxon>Pezizomycotina</taxon>
        <taxon>Dothideomycetes</taxon>
        <taxon>Pleosporomycetidae</taxon>
        <taxon>Pleosporales</taxon>
        <taxon>Diademaceae</taxon>
        <taxon>Clathrospora</taxon>
    </lineage>
</organism>
<evidence type="ECO:0000313" key="2">
    <source>
        <dbReference type="EMBL" id="KAF1935329.1"/>
    </source>
</evidence>
<dbReference type="Gene3D" id="1.10.1520.10">
    <property type="entry name" value="Ribonuclease III domain"/>
    <property type="match status" value="1"/>
</dbReference>
<dbReference type="AlphaFoldDB" id="A0A6A5S6E4"/>
<dbReference type="CDD" id="cd00593">
    <property type="entry name" value="RIBOc"/>
    <property type="match status" value="1"/>
</dbReference>